<keyword evidence="10" id="KW-0915">Sodium</keyword>
<feature type="transmembrane region" description="Helical" evidence="10">
    <location>
        <begin position="37"/>
        <end position="58"/>
    </location>
</feature>
<proteinExistence type="inferred from homology"/>
<reference evidence="12" key="1">
    <citation type="submission" date="2016-10" db="EMBL/GenBank/DDBJ databases">
        <authorList>
            <person name="Varghese N."/>
            <person name="Submissions S."/>
        </authorList>
    </citation>
    <scope>NUCLEOTIDE SEQUENCE [LARGE SCALE GENOMIC DNA]</scope>
    <source>
        <strain evidence="12">CGMCC 4.3530</strain>
    </source>
</reference>
<keyword evidence="6 10" id="KW-0407">Ion channel</keyword>
<dbReference type="OrthoDB" id="5148600at2"/>
<evidence type="ECO:0000256" key="6">
    <source>
        <dbReference type="ARBA" id="ARBA00023303"/>
    </source>
</evidence>
<protein>
    <recommendedName>
        <fullName evidence="10">Fluoride-specific ion channel FluC</fullName>
    </recommendedName>
</protein>
<dbReference type="GO" id="GO:0062054">
    <property type="term" value="F:fluoride channel activity"/>
    <property type="evidence" value="ECO:0007669"/>
    <property type="project" value="UniProtKB-UniRule"/>
</dbReference>
<feature type="binding site" evidence="10">
    <location>
        <position position="76"/>
    </location>
    <ligand>
        <name>Na(+)</name>
        <dbReference type="ChEBI" id="CHEBI:29101"/>
        <note>structural</note>
    </ligand>
</feature>
<comment type="catalytic activity">
    <reaction evidence="8">
        <text>fluoride(in) = fluoride(out)</text>
        <dbReference type="Rhea" id="RHEA:76159"/>
        <dbReference type="ChEBI" id="CHEBI:17051"/>
    </reaction>
    <physiologicalReaction direction="left-to-right" evidence="8">
        <dbReference type="Rhea" id="RHEA:76160"/>
    </physiologicalReaction>
</comment>
<dbReference type="STRING" id="418495.SAMN05216215_100715"/>
<comment type="subcellular location">
    <subcellularLocation>
        <location evidence="1 10">Cell membrane</location>
        <topology evidence="1 10">Multi-pass membrane protein</topology>
    </subcellularLocation>
</comment>
<evidence type="ECO:0000256" key="4">
    <source>
        <dbReference type="ARBA" id="ARBA00022989"/>
    </source>
</evidence>
<dbReference type="EMBL" id="FNOK01000007">
    <property type="protein sequence ID" value="SDX03712.1"/>
    <property type="molecule type" value="Genomic_DNA"/>
</dbReference>
<evidence type="ECO:0000256" key="5">
    <source>
        <dbReference type="ARBA" id="ARBA00023136"/>
    </source>
</evidence>
<dbReference type="PANTHER" id="PTHR28259:SF1">
    <property type="entry name" value="FLUORIDE EXPORT PROTEIN 1-RELATED"/>
    <property type="match status" value="1"/>
</dbReference>
<evidence type="ECO:0000256" key="3">
    <source>
        <dbReference type="ARBA" id="ARBA00022692"/>
    </source>
</evidence>
<dbReference type="GO" id="GO:0005886">
    <property type="term" value="C:plasma membrane"/>
    <property type="evidence" value="ECO:0007669"/>
    <property type="project" value="UniProtKB-SubCell"/>
</dbReference>
<name>A0A1H2YES6_9PSEU</name>
<dbReference type="Pfam" id="PF02537">
    <property type="entry name" value="CRCB"/>
    <property type="match status" value="1"/>
</dbReference>
<keyword evidence="4 10" id="KW-1133">Transmembrane helix</keyword>
<comment type="activity regulation">
    <text evidence="10">Na(+) is not transported, but it plays an essential structural role and its presence is essential for fluoride channel function.</text>
</comment>
<keyword evidence="10" id="KW-0813">Transport</keyword>
<dbReference type="Proteomes" id="UP000199529">
    <property type="component" value="Unassembled WGS sequence"/>
</dbReference>
<dbReference type="AlphaFoldDB" id="A0A1H2YES6"/>
<dbReference type="RefSeq" id="WP_093263802.1">
    <property type="nucleotide sequence ID" value="NZ_FNOK01000007.1"/>
</dbReference>
<keyword evidence="3 10" id="KW-0812">Transmembrane</keyword>
<accession>A0A1H2YES6</accession>
<keyword evidence="5 10" id="KW-0472">Membrane</keyword>
<dbReference type="PANTHER" id="PTHR28259">
    <property type="entry name" value="FLUORIDE EXPORT PROTEIN 1-RELATED"/>
    <property type="match status" value="1"/>
</dbReference>
<dbReference type="GO" id="GO:0140114">
    <property type="term" value="P:cellular detoxification of fluoride"/>
    <property type="evidence" value="ECO:0007669"/>
    <property type="project" value="UniProtKB-UniRule"/>
</dbReference>
<comment type="function">
    <text evidence="9 10">Fluoride-specific ion channel. Important for reducing fluoride concentration in the cell, thus reducing its toxicity.</text>
</comment>
<evidence type="ECO:0000256" key="1">
    <source>
        <dbReference type="ARBA" id="ARBA00004651"/>
    </source>
</evidence>
<evidence type="ECO:0000313" key="12">
    <source>
        <dbReference type="Proteomes" id="UP000199529"/>
    </source>
</evidence>
<comment type="similarity">
    <text evidence="7 10">Belongs to the fluoride channel Fluc/FEX (TC 1.A.43) family.</text>
</comment>
<evidence type="ECO:0000256" key="8">
    <source>
        <dbReference type="ARBA" id="ARBA00035585"/>
    </source>
</evidence>
<keyword evidence="12" id="KW-1185">Reference proteome</keyword>
<evidence type="ECO:0000256" key="7">
    <source>
        <dbReference type="ARBA" id="ARBA00035120"/>
    </source>
</evidence>
<feature type="transmembrane region" description="Helical" evidence="10">
    <location>
        <begin position="95"/>
        <end position="123"/>
    </location>
</feature>
<dbReference type="NCBIfam" id="TIGR00494">
    <property type="entry name" value="crcB"/>
    <property type="match status" value="1"/>
</dbReference>
<evidence type="ECO:0000256" key="9">
    <source>
        <dbReference type="ARBA" id="ARBA00049940"/>
    </source>
</evidence>
<feature type="binding site" evidence="10">
    <location>
        <position position="73"/>
    </location>
    <ligand>
        <name>Na(+)</name>
        <dbReference type="ChEBI" id="CHEBI:29101"/>
        <note>structural</note>
    </ligand>
</feature>
<keyword evidence="10" id="KW-0406">Ion transport</keyword>
<dbReference type="InterPro" id="IPR003691">
    <property type="entry name" value="FluC"/>
</dbReference>
<keyword evidence="10" id="KW-0479">Metal-binding</keyword>
<organism evidence="11 12">
    <name type="scientific">Saccharopolyspora shandongensis</name>
    <dbReference type="NCBI Taxonomy" id="418495"/>
    <lineage>
        <taxon>Bacteria</taxon>
        <taxon>Bacillati</taxon>
        <taxon>Actinomycetota</taxon>
        <taxon>Actinomycetes</taxon>
        <taxon>Pseudonocardiales</taxon>
        <taxon>Pseudonocardiaceae</taxon>
        <taxon>Saccharopolyspora</taxon>
    </lineage>
</organism>
<dbReference type="GO" id="GO:0046872">
    <property type="term" value="F:metal ion binding"/>
    <property type="evidence" value="ECO:0007669"/>
    <property type="project" value="UniProtKB-KW"/>
</dbReference>
<dbReference type="HAMAP" id="MF_00454">
    <property type="entry name" value="FluC"/>
    <property type="match status" value="1"/>
</dbReference>
<gene>
    <name evidence="10" type="primary">fluC</name>
    <name evidence="10" type="synonym">crcB</name>
    <name evidence="11" type="ORF">SAMN05216215_100715</name>
</gene>
<evidence type="ECO:0000256" key="2">
    <source>
        <dbReference type="ARBA" id="ARBA00022475"/>
    </source>
</evidence>
<evidence type="ECO:0000256" key="10">
    <source>
        <dbReference type="HAMAP-Rule" id="MF_00454"/>
    </source>
</evidence>
<keyword evidence="2 10" id="KW-1003">Cell membrane</keyword>
<feature type="transmembrane region" description="Helical" evidence="10">
    <location>
        <begin position="65"/>
        <end position="83"/>
    </location>
</feature>
<sequence length="124" mass="12781">MTFVLVALGGALGACVRFHTDRWVQARHDTGFPWGTVTVNAIGSLILGFLAGVALFGVPIPVLQTFIGVGFCGALTTFSTFSYESVRLLLDGARLFAALNVVVTVLAGIGSGVLGVVLAAAIWG</sequence>
<evidence type="ECO:0000313" key="11">
    <source>
        <dbReference type="EMBL" id="SDX03712.1"/>
    </source>
</evidence>